<protein>
    <submittedName>
        <fullName evidence="1">Uncharacterized protein</fullName>
    </submittedName>
</protein>
<name>A0A6V7NER9_ANACO</name>
<proteinExistence type="predicted"/>
<reference evidence="1" key="1">
    <citation type="submission" date="2020-07" db="EMBL/GenBank/DDBJ databases">
        <authorList>
            <person name="Lin J."/>
        </authorList>
    </citation>
    <scope>NUCLEOTIDE SEQUENCE</scope>
</reference>
<dbReference type="EMBL" id="LR862129">
    <property type="protein sequence ID" value="CAD1817061.1"/>
    <property type="molecule type" value="Genomic_DNA"/>
</dbReference>
<dbReference type="AlphaFoldDB" id="A0A6V7NER9"/>
<evidence type="ECO:0000313" key="1">
    <source>
        <dbReference type="EMBL" id="CAD1817061.1"/>
    </source>
</evidence>
<sequence>MNYSPSLNAVNRLPLLYAVNGSPPVIRIPYAPPEPFSFLSYSSRRAPLCLPRSPLSPSLLSVSLTPTEHDESDAAVATAVASADLCCHCRALSPQHCIHIVPLGAWWRSRFELGSTLMLCRGAVRARGCRGCAIGGRASACFPFSRLLAVVGLAFREPSSAAAAVPDTDRGKGVAS</sequence>
<organism evidence="1">
    <name type="scientific">Ananas comosus var. bracteatus</name>
    <name type="common">red pineapple</name>
    <dbReference type="NCBI Taxonomy" id="296719"/>
    <lineage>
        <taxon>Eukaryota</taxon>
        <taxon>Viridiplantae</taxon>
        <taxon>Streptophyta</taxon>
        <taxon>Embryophyta</taxon>
        <taxon>Tracheophyta</taxon>
        <taxon>Spermatophyta</taxon>
        <taxon>Magnoliopsida</taxon>
        <taxon>Liliopsida</taxon>
        <taxon>Poales</taxon>
        <taxon>Bromeliaceae</taxon>
        <taxon>Bromelioideae</taxon>
        <taxon>Ananas</taxon>
    </lineage>
</organism>
<gene>
    <name evidence="1" type="ORF">CB5_LOCUS272</name>
</gene>
<accession>A0A6V7NER9</accession>